<dbReference type="InterPro" id="IPR008906">
    <property type="entry name" value="HATC_C_dom"/>
</dbReference>
<proteinExistence type="predicted"/>
<dbReference type="GO" id="GO:0046983">
    <property type="term" value="F:protein dimerization activity"/>
    <property type="evidence" value="ECO:0007669"/>
    <property type="project" value="InterPro"/>
</dbReference>
<dbReference type="AlphaFoldDB" id="A0A8H4YKB2"/>
<keyword evidence="3" id="KW-1185">Reference proteome</keyword>
<reference evidence="2 3" key="1">
    <citation type="journal article" date="2020" name="BMC Genomics">
        <title>Correction to: Identification and distribution of gene clusters required for synthesis of sphingolipid metabolism inhibitors in diverse species of the filamentous fungus Fusarium.</title>
        <authorList>
            <person name="Kim H.S."/>
            <person name="Lohmar J.M."/>
            <person name="Busman M."/>
            <person name="Brown D.W."/>
            <person name="Naumann T.A."/>
            <person name="Divon H.H."/>
            <person name="Lysoe E."/>
            <person name="Uhlig S."/>
            <person name="Proctor R.H."/>
        </authorList>
    </citation>
    <scope>NUCLEOTIDE SEQUENCE [LARGE SCALE GENOMIC DNA]</scope>
    <source>
        <strain evidence="2 3">NRRL 25214</strain>
    </source>
</reference>
<evidence type="ECO:0000259" key="1">
    <source>
        <dbReference type="Pfam" id="PF05699"/>
    </source>
</evidence>
<dbReference type="PANTHER" id="PTHR23272:SF184">
    <property type="entry name" value="OS03G0311250 PROTEIN"/>
    <property type="match status" value="1"/>
</dbReference>
<dbReference type="SUPFAM" id="SSF53098">
    <property type="entry name" value="Ribonuclease H-like"/>
    <property type="match status" value="1"/>
</dbReference>
<dbReference type="InterPro" id="IPR012337">
    <property type="entry name" value="RNaseH-like_sf"/>
</dbReference>
<organism evidence="2 3">
    <name type="scientific">Fusarium anthophilum</name>
    <dbReference type="NCBI Taxonomy" id="48485"/>
    <lineage>
        <taxon>Eukaryota</taxon>
        <taxon>Fungi</taxon>
        <taxon>Dikarya</taxon>
        <taxon>Ascomycota</taxon>
        <taxon>Pezizomycotina</taxon>
        <taxon>Sordariomycetes</taxon>
        <taxon>Hypocreomycetidae</taxon>
        <taxon>Hypocreales</taxon>
        <taxon>Nectriaceae</taxon>
        <taxon>Fusarium</taxon>
        <taxon>Fusarium fujikuroi species complex</taxon>
    </lineage>
</organism>
<feature type="domain" description="HAT C-terminal dimerisation" evidence="1">
    <location>
        <begin position="86"/>
        <end position="164"/>
    </location>
</feature>
<evidence type="ECO:0000313" key="2">
    <source>
        <dbReference type="EMBL" id="KAF5229481.1"/>
    </source>
</evidence>
<dbReference type="EMBL" id="JABEVY010000579">
    <property type="protein sequence ID" value="KAF5229481.1"/>
    <property type="molecule type" value="Genomic_DNA"/>
</dbReference>
<dbReference type="Pfam" id="PF05699">
    <property type="entry name" value="Dimer_Tnp_hAT"/>
    <property type="match status" value="1"/>
</dbReference>
<name>A0A8H4YKB2_9HYPO</name>
<comment type="caution">
    <text evidence="2">The sequence shown here is derived from an EMBL/GenBank/DDBJ whole genome shotgun (WGS) entry which is preliminary data.</text>
</comment>
<gene>
    <name evidence="2" type="ORF">FANTH_14186</name>
</gene>
<sequence length="178" mass="20399">MLHPRFGISWLEATWVSEEQLTWVRDAKVEVNDNFNRWYDASQAQYEETMQYNAAPRTMDQEDDRCTQGMNSKTKKTLSTSGSIGELERYLRLEPEDTQDAIQWKRDRGASFPSLSSFALDVFAIPAMASDCERQFSLGKLTLTSRRLSMCADTLERVPCLDNWVRHGGVKMGSWVGN</sequence>
<accession>A0A8H4YKB2</accession>
<dbReference type="PANTHER" id="PTHR23272">
    <property type="entry name" value="BED FINGER-RELATED"/>
    <property type="match status" value="1"/>
</dbReference>
<dbReference type="Proteomes" id="UP000573603">
    <property type="component" value="Unassembled WGS sequence"/>
</dbReference>
<protein>
    <recommendedName>
        <fullName evidence="1">HAT C-terminal dimerisation domain-containing protein</fullName>
    </recommendedName>
</protein>
<evidence type="ECO:0000313" key="3">
    <source>
        <dbReference type="Proteomes" id="UP000573603"/>
    </source>
</evidence>